<organism evidence="1 2">
    <name type="scientific">Capronia coronata CBS 617.96</name>
    <dbReference type="NCBI Taxonomy" id="1182541"/>
    <lineage>
        <taxon>Eukaryota</taxon>
        <taxon>Fungi</taxon>
        <taxon>Dikarya</taxon>
        <taxon>Ascomycota</taxon>
        <taxon>Pezizomycotina</taxon>
        <taxon>Eurotiomycetes</taxon>
        <taxon>Chaetothyriomycetidae</taxon>
        <taxon>Chaetothyriales</taxon>
        <taxon>Herpotrichiellaceae</taxon>
        <taxon>Capronia</taxon>
    </lineage>
</organism>
<dbReference type="RefSeq" id="XP_007727035.1">
    <property type="nucleotide sequence ID" value="XM_007728845.1"/>
</dbReference>
<reference evidence="1 2" key="1">
    <citation type="submission" date="2013-03" db="EMBL/GenBank/DDBJ databases">
        <title>The Genome Sequence of Capronia coronata CBS 617.96.</title>
        <authorList>
            <consortium name="The Broad Institute Genomics Platform"/>
            <person name="Cuomo C."/>
            <person name="de Hoog S."/>
            <person name="Gorbushina A."/>
            <person name="Walker B."/>
            <person name="Young S.K."/>
            <person name="Zeng Q."/>
            <person name="Gargeya S."/>
            <person name="Fitzgerald M."/>
            <person name="Haas B."/>
            <person name="Abouelleil A."/>
            <person name="Allen A.W."/>
            <person name="Alvarado L."/>
            <person name="Arachchi H.M."/>
            <person name="Berlin A.M."/>
            <person name="Chapman S.B."/>
            <person name="Gainer-Dewar J."/>
            <person name="Goldberg J."/>
            <person name="Griggs A."/>
            <person name="Gujja S."/>
            <person name="Hansen M."/>
            <person name="Howarth C."/>
            <person name="Imamovic A."/>
            <person name="Ireland A."/>
            <person name="Larimer J."/>
            <person name="McCowan C."/>
            <person name="Murphy C."/>
            <person name="Pearson M."/>
            <person name="Poon T.W."/>
            <person name="Priest M."/>
            <person name="Roberts A."/>
            <person name="Saif S."/>
            <person name="Shea T."/>
            <person name="Sisk P."/>
            <person name="Sykes S."/>
            <person name="Wortman J."/>
            <person name="Nusbaum C."/>
            <person name="Birren B."/>
        </authorList>
    </citation>
    <scope>NUCLEOTIDE SEQUENCE [LARGE SCALE GENOMIC DNA]</scope>
    <source>
        <strain evidence="1 2">CBS 617.96</strain>
    </source>
</reference>
<accession>W9YI06</accession>
<dbReference type="OrthoDB" id="5831756at2759"/>
<dbReference type="Proteomes" id="UP000019484">
    <property type="component" value="Unassembled WGS sequence"/>
</dbReference>
<dbReference type="AlphaFoldDB" id="W9YI06"/>
<dbReference type="HOGENOM" id="CLU_2346485_0_0_1"/>
<gene>
    <name evidence="1" type="ORF">A1O1_07981</name>
</gene>
<name>W9YI06_9EURO</name>
<evidence type="ECO:0000313" key="1">
    <source>
        <dbReference type="EMBL" id="EXJ81914.1"/>
    </source>
</evidence>
<comment type="caution">
    <text evidence="1">The sequence shown here is derived from an EMBL/GenBank/DDBJ whole genome shotgun (WGS) entry which is preliminary data.</text>
</comment>
<protein>
    <submittedName>
        <fullName evidence="1">Uncharacterized protein</fullName>
    </submittedName>
</protein>
<sequence>MTSLDVPEAILRMVPLPPVYMLLEEADLFHAAARTLEKRLRKTGHFVKTSSFHRPPQVSSTPRTLHFDVFDRLTAIVGKLFSHDVYLFTGQTSWIQE</sequence>
<evidence type="ECO:0000313" key="2">
    <source>
        <dbReference type="Proteomes" id="UP000019484"/>
    </source>
</evidence>
<dbReference type="EMBL" id="AMWN01000007">
    <property type="protein sequence ID" value="EXJ81914.1"/>
    <property type="molecule type" value="Genomic_DNA"/>
</dbReference>
<dbReference type="GeneID" id="19162834"/>
<keyword evidence="2" id="KW-1185">Reference proteome</keyword>
<proteinExistence type="predicted"/>